<accession>D6RJV7</accession>
<reference evidence="6 7" key="1">
    <citation type="journal article" date="2010" name="Proc. Natl. Acad. Sci. U.S.A.">
        <title>Insights into evolution of multicellular fungi from the assembled chromosomes of the mushroom Coprinopsis cinerea (Coprinus cinereus).</title>
        <authorList>
            <person name="Stajich J.E."/>
            <person name="Wilke S.K."/>
            <person name="Ahren D."/>
            <person name="Au C.H."/>
            <person name="Birren B.W."/>
            <person name="Borodovsky M."/>
            <person name="Burns C."/>
            <person name="Canback B."/>
            <person name="Casselton L.A."/>
            <person name="Cheng C.K."/>
            <person name="Deng J."/>
            <person name="Dietrich F.S."/>
            <person name="Fargo D.C."/>
            <person name="Farman M.L."/>
            <person name="Gathman A.C."/>
            <person name="Goldberg J."/>
            <person name="Guigo R."/>
            <person name="Hoegger P.J."/>
            <person name="Hooker J.B."/>
            <person name="Huggins A."/>
            <person name="James T.Y."/>
            <person name="Kamada T."/>
            <person name="Kilaru S."/>
            <person name="Kodira C."/>
            <person name="Kues U."/>
            <person name="Kupfer D."/>
            <person name="Kwan H.S."/>
            <person name="Lomsadze A."/>
            <person name="Li W."/>
            <person name="Lilly W.W."/>
            <person name="Ma L.J."/>
            <person name="Mackey A.J."/>
            <person name="Manning G."/>
            <person name="Martin F."/>
            <person name="Muraguchi H."/>
            <person name="Natvig D.O."/>
            <person name="Palmerini H."/>
            <person name="Ramesh M.A."/>
            <person name="Rehmeyer C.J."/>
            <person name="Roe B.A."/>
            <person name="Shenoy N."/>
            <person name="Stanke M."/>
            <person name="Ter-Hovhannisyan V."/>
            <person name="Tunlid A."/>
            <person name="Velagapudi R."/>
            <person name="Vision T.J."/>
            <person name="Zeng Q."/>
            <person name="Zolan M.E."/>
            <person name="Pukkila P.J."/>
        </authorList>
    </citation>
    <scope>NUCLEOTIDE SEQUENCE [LARGE SCALE GENOMIC DNA]</scope>
    <source>
        <strain evidence="7">Okayama-7 / 130 / ATCC MYA-4618 / FGSC 9003</strain>
    </source>
</reference>
<dbReference type="EMBL" id="AACS02000001">
    <property type="protein sequence ID" value="EFI28649.1"/>
    <property type="molecule type" value="Genomic_DNA"/>
</dbReference>
<feature type="compositionally biased region" description="Basic and acidic residues" evidence="5">
    <location>
        <begin position="1"/>
        <end position="15"/>
    </location>
</feature>
<evidence type="ECO:0000256" key="2">
    <source>
        <dbReference type="ARBA" id="ARBA00013807"/>
    </source>
</evidence>
<dbReference type="GO" id="GO:0000323">
    <property type="term" value="C:lytic vacuole"/>
    <property type="evidence" value="ECO:0007669"/>
    <property type="project" value="TreeGrafter"/>
</dbReference>
<dbReference type="GO" id="GO:0035493">
    <property type="term" value="P:SNARE complex assembly"/>
    <property type="evidence" value="ECO:0007669"/>
    <property type="project" value="TreeGrafter"/>
</dbReference>
<evidence type="ECO:0000313" key="7">
    <source>
        <dbReference type="Proteomes" id="UP000001861"/>
    </source>
</evidence>
<feature type="compositionally biased region" description="Basic and acidic residues" evidence="5">
    <location>
        <begin position="469"/>
        <end position="481"/>
    </location>
</feature>
<dbReference type="GO" id="GO:0000149">
    <property type="term" value="F:SNARE binding"/>
    <property type="evidence" value="ECO:0007669"/>
    <property type="project" value="TreeGrafter"/>
</dbReference>
<protein>
    <recommendedName>
        <fullName evidence="2">Autophagy-related protein 14</fullName>
    </recommendedName>
</protein>
<dbReference type="KEGG" id="cci:CC1G_13675"/>
<keyword evidence="7" id="KW-1185">Reference proteome</keyword>
<dbReference type="GO" id="GO:0005768">
    <property type="term" value="C:endosome"/>
    <property type="evidence" value="ECO:0007669"/>
    <property type="project" value="TreeGrafter"/>
</dbReference>
<name>D6RJV7_COPC7</name>
<sequence length="532" mass="58674">MRKTPRSESGSKDEPLDLSPSKPRRRGKAVEDTHKVSNTETWPDIFQLATLQACIVDNNTSLEALTRKLNDLVHDDDVSPLRREISERQDRIGDLRKDQHSVLNLCSQSGCFSEPHKALPADELLEQLEIQERRAELNQRRELLLLAREEVERLDLLQQSQAKEITWERSKLDTLRSNLASVRAGLVSVLADIFPVDLLSPPDLLFTILDVPLPIPVSSNDPAPPLTLPDYKQVNEDAIAAALGYVAEVLQLLSAYLGIGLLYPVTCIGSRSLIKDGISSMVGPRTFPLYSKGVDTYRFEYGVFLLNKNIELLMAEKDLRALDMRHTLPNLKNLLLILSHDTSGRSELRYVNSREGLHFAYSYDRKRKVPDTPTSSILELDPSSSGPRSESREAASTPKPCKVGEEAQTPPRSGATTPTPGGNAEDSRKSRSFLGLTPLAGFLRSRYPSAVRGSPKETSEDDGDEEEEDRRTIHGVARDENGSANDATDATASAVNGPQNAALVDPSYDQKRPDGLEPNIGDVEVSREVVGG</sequence>
<feature type="region of interest" description="Disordered" evidence="5">
    <location>
        <begin position="445"/>
        <end position="521"/>
    </location>
</feature>
<feature type="compositionally biased region" description="Polar residues" evidence="5">
    <location>
        <begin position="410"/>
        <end position="420"/>
    </location>
</feature>
<dbReference type="Pfam" id="PF10186">
    <property type="entry name" value="ATG14"/>
    <property type="match status" value="1"/>
</dbReference>
<dbReference type="PANTHER" id="PTHR15157">
    <property type="entry name" value="UV RADIATION RESISTANCE-ASSOCIATED GENE PROTEIN"/>
    <property type="match status" value="1"/>
</dbReference>
<gene>
    <name evidence="6" type="ORF">CC1G_13675</name>
</gene>
<feature type="region of interest" description="Disordered" evidence="5">
    <location>
        <begin position="1"/>
        <end position="36"/>
    </location>
</feature>
<dbReference type="GO" id="GO:0032991">
    <property type="term" value="C:protein-containing complex"/>
    <property type="evidence" value="ECO:0007669"/>
    <property type="project" value="UniProtKB-ARBA"/>
</dbReference>
<dbReference type="GeneID" id="6006379"/>
<evidence type="ECO:0000256" key="5">
    <source>
        <dbReference type="SAM" id="MobiDB-lite"/>
    </source>
</evidence>
<feature type="coiled-coil region" evidence="4">
    <location>
        <begin position="121"/>
        <end position="154"/>
    </location>
</feature>
<dbReference type="VEuPathDB" id="FungiDB:CC1G_13675"/>
<comment type="caution">
    <text evidence="6">The sequence shown here is derived from an EMBL/GenBank/DDBJ whole genome shotgun (WGS) entry which is preliminary data.</text>
</comment>
<proteinExistence type="inferred from homology"/>
<dbReference type="PANTHER" id="PTHR15157:SF5">
    <property type="entry name" value="UV RADIATION RESISTANCE-ASSOCIATED GENE PROTEIN"/>
    <property type="match status" value="1"/>
</dbReference>
<evidence type="ECO:0000256" key="3">
    <source>
        <dbReference type="ARBA" id="ARBA00023054"/>
    </source>
</evidence>
<dbReference type="Proteomes" id="UP000001861">
    <property type="component" value="Unassembled WGS sequence"/>
</dbReference>
<dbReference type="AlphaFoldDB" id="D6RJV7"/>
<dbReference type="InterPro" id="IPR018791">
    <property type="entry name" value="UV_resistance/autophagy_Atg14"/>
</dbReference>
<keyword evidence="3 4" id="KW-0175">Coiled coil</keyword>
<comment type="similarity">
    <text evidence="1">Belongs to the ATG14 family.</text>
</comment>
<evidence type="ECO:0000313" key="6">
    <source>
        <dbReference type="EMBL" id="EFI28649.1"/>
    </source>
</evidence>
<evidence type="ECO:0000256" key="4">
    <source>
        <dbReference type="SAM" id="Coils"/>
    </source>
</evidence>
<evidence type="ECO:0000256" key="1">
    <source>
        <dbReference type="ARBA" id="ARBA00009574"/>
    </source>
</evidence>
<dbReference type="OMA" id="DAWVCEL"/>
<dbReference type="OrthoDB" id="72772at2759"/>
<feature type="region of interest" description="Disordered" evidence="5">
    <location>
        <begin position="369"/>
        <end position="431"/>
    </location>
</feature>
<dbReference type="HOGENOM" id="CLU_511915_0_0_1"/>
<feature type="compositionally biased region" description="Low complexity" evidence="5">
    <location>
        <begin position="482"/>
        <end position="494"/>
    </location>
</feature>
<dbReference type="RefSeq" id="XP_002912143.1">
    <property type="nucleotide sequence ID" value="XM_002912097.1"/>
</dbReference>
<dbReference type="eggNOG" id="KOG2896">
    <property type="taxonomic scope" value="Eukaryota"/>
</dbReference>
<feature type="compositionally biased region" description="Acidic residues" evidence="5">
    <location>
        <begin position="459"/>
        <end position="468"/>
    </location>
</feature>
<dbReference type="InParanoid" id="D6RJV7"/>
<organism evidence="6 7">
    <name type="scientific">Coprinopsis cinerea (strain Okayama-7 / 130 / ATCC MYA-4618 / FGSC 9003)</name>
    <name type="common">Inky cap fungus</name>
    <name type="synonym">Hormographiella aspergillata</name>
    <dbReference type="NCBI Taxonomy" id="240176"/>
    <lineage>
        <taxon>Eukaryota</taxon>
        <taxon>Fungi</taxon>
        <taxon>Dikarya</taxon>
        <taxon>Basidiomycota</taxon>
        <taxon>Agaricomycotina</taxon>
        <taxon>Agaricomycetes</taxon>
        <taxon>Agaricomycetidae</taxon>
        <taxon>Agaricales</taxon>
        <taxon>Agaricineae</taxon>
        <taxon>Psathyrellaceae</taxon>
        <taxon>Coprinopsis</taxon>
    </lineage>
</organism>
<dbReference type="STRING" id="240176.D6RJV7"/>